<protein>
    <submittedName>
        <fullName evidence="1">Uncharacterized protein</fullName>
    </submittedName>
</protein>
<dbReference type="PANTHER" id="PTHR31424:SF6">
    <property type="match status" value="1"/>
</dbReference>
<sequence length="252" mass="28549">MLDSLQGRTLTAILNNKGAKVPHKISERKAPLKELLGGAERKTLPGRPGNRVQIRVTDIQGIWQEFSRIMDMPKDPRLHNNYKAAARQWVEKFRAQHTSKIVRQTCTILEMVNPSIQPRTANPDCDCAEAVAFHCESLENFLEKNYEHLDHLSVKSALKRHGGCVMVPGVHISLGLYKKLFDLQEADLQDMDLKLQSYLESVLSEGEVTKDVLLADEHLGKFKSFVAAIDEARALDDEADAREYLIIKYKPF</sequence>
<name>C3ZXM9_BRAFL</name>
<reference evidence="1" key="1">
    <citation type="journal article" date="2008" name="Nature">
        <title>The amphioxus genome and the evolution of the chordate karyotype.</title>
        <authorList>
            <consortium name="US DOE Joint Genome Institute (JGI-PGF)"/>
            <person name="Putnam N.H."/>
            <person name="Butts T."/>
            <person name="Ferrier D.E.K."/>
            <person name="Furlong R.F."/>
            <person name="Hellsten U."/>
            <person name="Kawashima T."/>
            <person name="Robinson-Rechavi M."/>
            <person name="Shoguchi E."/>
            <person name="Terry A."/>
            <person name="Yu J.-K."/>
            <person name="Benito-Gutierrez E.L."/>
            <person name="Dubchak I."/>
            <person name="Garcia-Fernandez J."/>
            <person name="Gibson-Brown J.J."/>
            <person name="Grigoriev I.V."/>
            <person name="Horton A.C."/>
            <person name="de Jong P.J."/>
            <person name="Jurka J."/>
            <person name="Kapitonov V.V."/>
            <person name="Kohara Y."/>
            <person name="Kuroki Y."/>
            <person name="Lindquist E."/>
            <person name="Lucas S."/>
            <person name="Osoegawa K."/>
            <person name="Pennacchio L.A."/>
            <person name="Salamov A.A."/>
            <person name="Satou Y."/>
            <person name="Sauka-Spengler T."/>
            <person name="Schmutz J."/>
            <person name="Shin-I T."/>
            <person name="Toyoda A."/>
            <person name="Bronner-Fraser M."/>
            <person name="Fujiyama A."/>
            <person name="Holland L.Z."/>
            <person name="Holland P.W.H."/>
            <person name="Satoh N."/>
            <person name="Rokhsar D.S."/>
        </authorList>
    </citation>
    <scope>NUCLEOTIDE SEQUENCE [LARGE SCALE GENOMIC DNA]</scope>
    <source>
        <strain evidence="1">S238N-H82</strain>
        <tissue evidence="1">Testes</tissue>
    </source>
</reference>
<dbReference type="EMBL" id="GG666714">
    <property type="protein sequence ID" value="EEN42692.1"/>
    <property type="molecule type" value="Genomic_DNA"/>
</dbReference>
<proteinExistence type="predicted"/>
<dbReference type="PANTHER" id="PTHR31424">
    <property type="entry name" value="PROTEIN CBG23806"/>
    <property type="match status" value="1"/>
</dbReference>
<dbReference type="InParanoid" id="C3ZXM9"/>
<accession>C3ZXM9</accession>
<organism>
    <name type="scientific">Branchiostoma floridae</name>
    <name type="common">Florida lancelet</name>
    <name type="synonym">Amphioxus</name>
    <dbReference type="NCBI Taxonomy" id="7739"/>
    <lineage>
        <taxon>Eukaryota</taxon>
        <taxon>Metazoa</taxon>
        <taxon>Chordata</taxon>
        <taxon>Cephalochordata</taxon>
        <taxon>Leptocardii</taxon>
        <taxon>Amphioxiformes</taxon>
        <taxon>Branchiostomatidae</taxon>
        <taxon>Branchiostoma</taxon>
    </lineage>
</organism>
<evidence type="ECO:0000313" key="1">
    <source>
        <dbReference type="EMBL" id="EEN42692.1"/>
    </source>
</evidence>
<gene>
    <name evidence="1" type="ORF">BRAFLDRAFT_105488</name>
</gene>
<dbReference type="AlphaFoldDB" id="C3ZXM9"/>